<sequence length="173" mass="19259">MRLLRNLYTAIFVGMGLFLLSAHTIAETHVDFEGTLVVDPCVVSPGSENQIVDFRFVPAKTFINHLRTAPEKFSIRLIDCDLTLGQIVKVTFSGNEDVAQPGLFAVEGDAKGIAIYLEDDQGNQIKPEQEMRPVALTDGETLLNYKAYLQGPNFSLVEEGDFYAAVTFYLEYE</sequence>
<dbReference type="AlphaFoldDB" id="A0A559T1D2"/>
<dbReference type="PANTHER" id="PTHR33420:SF26">
    <property type="entry name" value="FIMBRIAL SUBUNIT"/>
    <property type="match status" value="1"/>
</dbReference>
<organism evidence="2">
    <name type="scientific">Serratia fonticola</name>
    <dbReference type="NCBI Taxonomy" id="47917"/>
    <lineage>
        <taxon>Bacteria</taxon>
        <taxon>Pseudomonadati</taxon>
        <taxon>Pseudomonadota</taxon>
        <taxon>Gammaproteobacteria</taxon>
        <taxon>Enterobacterales</taxon>
        <taxon>Yersiniaceae</taxon>
        <taxon>Serratia</taxon>
    </lineage>
</organism>
<dbReference type="SUPFAM" id="SSF49401">
    <property type="entry name" value="Bacterial adhesins"/>
    <property type="match status" value="1"/>
</dbReference>
<evidence type="ECO:0000259" key="1">
    <source>
        <dbReference type="Pfam" id="PF00419"/>
    </source>
</evidence>
<name>A0A559T1D2_SERFO</name>
<evidence type="ECO:0000313" key="2">
    <source>
        <dbReference type="EMBL" id="TVZ68401.1"/>
    </source>
</evidence>
<dbReference type="InterPro" id="IPR036937">
    <property type="entry name" value="Adhesion_dom_fimbrial_sf"/>
</dbReference>
<dbReference type="InterPro" id="IPR000259">
    <property type="entry name" value="Adhesion_dom_fimbrial"/>
</dbReference>
<comment type="caution">
    <text evidence="2">The sequence shown here is derived from an EMBL/GenBank/DDBJ whole genome shotgun (WGS) entry which is preliminary data.</text>
</comment>
<dbReference type="InterPro" id="IPR050263">
    <property type="entry name" value="Bact_Fimbrial_Adh_Pro"/>
</dbReference>
<accession>A0A559T1D2</accession>
<reference evidence="2" key="1">
    <citation type="submission" date="2019-06" db="EMBL/GenBank/DDBJ databases">
        <authorList>
            <person name="Deangelis K."/>
            <person name="Huntemann M."/>
            <person name="Clum A."/>
            <person name="Pillay M."/>
            <person name="Palaniappan K."/>
            <person name="Varghese N."/>
            <person name="Mikhailova N."/>
            <person name="Stamatis D."/>
            <person name="Reddy T."/>
            <person name="Daum C."/>
            <person name="Shapiro N."/>
            <person name="Ivanova N."/>
            <person name="Kyrpides N."/>
            <person name="Woyke T."/>
        </authorList>
    </citation>
    <scope>NUCLEOTIDE SEQUENCE [LARGE SCALE GENOMIC DNA]</scope>
    <source>
        <strain evidence="2">128R</strain>
    </source>
</reference>
<dbReference type="GO" id="GO:0043709">
    <property type="term" value="P:cell adhesion involved in single-species biofilm formation"/>
    <property type="evidence" value="ECO:0007669"/>
    <property type="project" value="TreeGrafter"/>
</dbReference>
<dbReference type="EMBL" id="VISQ01000001">
    <property type="protein sequence ID" value="TVZ68401.1"/>
    <property type="molecule type" value="Genomic_DNA"/>
</dbReference>
<reference evidence="2" key="2">
    <citation type="submission" date="2019-08" db="EMBL/GenBank/DDBJ databases">
        <title>Investigation of anaerobic lignin degradation for improved lignocellulosic biofuels.</title>
        <authorList>
            <person name="Deangelis K.PhD."/>
        </authorList>
    </citation>
    <scope>NUCLEOTIDE SEQUENCE [LARGE SCALE GENOMIC DNA]</scope>
    <source>
        <strain evidence="2">128R</strain>
    </source>
</reference>
<proteinExistence type="predicted"/>
<gene>
    <name evidence="2" type="ORF">FHU10_0833</name>
</gene>
<dbReference type="Pfam" id="PF00419">
    <property type="entry name" value="Fimbrial"/>
    <property type="match status" value="1"/>
</dbReference>
<feature type="domain" description="Fimbrial-type adhesion" evidence="1">
    <location>
        <begin position="31"/>
        <end position="172"/>
    </location>
</feature>
<protein>
    <submittedName>
        <fullName evidence="2">Type 1 fimbria pilin</fullName>
    </submittedName>
</protein>
<dbReference type="Gene3D" id="2.60.40.1090">
    <property type="entry name" value="Fimbrial-type adhesion domain"/>
    <property type="match status" value="1"/>
</dbReference>
<dbReference type="GO" id="GO:0009289">
    <property type="term" value="C:pilus"/>
    <property type="evidence" value="ECO:0007669"/>
    <property type="project" value="InterPro"/>
</dbReference>
<dbReference type="PANTHER" id="PTHR33420">
    <property type="entry name" value="FIMBRIAL SUBUNIT ELFA-RELATED"/>
    <property type="match status" value="1"/>
</dbReference>
<dbReference type="InterPro" id="IPR008966">
    <property type="entry name" value="Adhesion_dom_sf"/>
</dbReference>